<evidence type="ECO:0000259" key="9">
    <source>
        <dbReference type="PROSITE" id="PS50850"/>
    </source>
</evidence>
<dbReference type="EMBL" id="UGOA01000001">
    <property type="protein sequence ID" value="STX41141.1"/>
    <property type="molecule type" value="Genomic_DNA"/>
</dbReference>
<accession>A0A378J2E5</accession>
<evidence type="ECO:0000256" key="8">
    <source>
        <dbReference type="SAM" id="Phobius"/>
    </source>
</evidence>
<evidence type="ECO:0000256" key="4">
    <source>
        <dbReference type="ARBA" id="ARBA00022692"/>
    </source>
</evidence>
<dbReference type="InterPro" id="IPR051084">
    <property type="entry name" value="H+-coupled_symporters"/>
</dbReference>
<feature type="transmembrane region" description="Helical" evidence="8">
    <location>
        <begin position="377"/>
        <end position="398"/>
    </location>
</feature>
<keyword evidence="2" id="KW-0813">Transport</keyword>
<dbReference type="OrthoDB" id="3690818at2"/>
<keyword evidence="4 8" id="KW-0812">Transmembrane</keyword>
<protein>
    <submittedName>
        <fullName evidence="10">Proline/betaine transporter</fullName>
    </submittedName>
</protein>
<evidence type="ECO:0000256" key="2">
    <source>
        <dbReference type="ARBA" id="ARBA00022448"/>
    </source>
</evidence>
<feature type="domain" description="Major facilitator superfamily (MFS) profile" evidence="9">
    <location>
        <begin position="5"/>
        <end position="403"/>
    </location>
</feature>
<keyword evidence="7 8" id="KW-0472">Membrane</keyword>
<dbReference type="GO" id="GO:0015293">
    <property type="term" value="F:symporter activity"/>
    <property type="evidence" value="ECO:0007669"/>
    <property type="project" value="UniProtKB-KW"/>
</dbReference>
<dbReference type="InterPro" id="IPR011701">
    <property type="entry name" value="MFS"/>
</dbReference>
<evidence type="ECO:0000256" key="7">
    <source>
        <dbReference type="ARBA" id="ARBA00023136"/>
    </source>
</evidence>
<dbReference type="Gene3D" id="1.20.1250.20">
    <property type="entry name" value="MFS general substrate transporter like domains"/>
    <property type="match status" value="2"/>
</dbReference>
<dbReference type="SUPFAM" id="SSF103473">
    <property type="entry name" value="MFS general substrate transporter"/>
    <property type="match status" value="1"/>
</dbReference>
<keyword evidence="6 8" id="KW-1133">Transmembrane helix</keyword>
<feature type="transmembrane region" description="Helical" evidence="8">
    <location>
        <begin position="175"/>
        <end position="194"/>
    </location>
</feature>
<evidence type="ECO:0000256" key="3">
    <source>
        <dbReference type="ARBA" id="ARBA00022475"/>
    </source>
</evidence>
<evidence type="ECO:0000256" key="6">
    <source>
        <dbReference type="ARBA" id="ARBA00022989"/>
    </source>
</evidence>
<organism evidence="10 11">
    <name type="scientific">Legionella donaldsonii</name>
    <dbReference type="NCBI Taxonomy" id="45060"/>
    <lineage>
        <taxon>Bacteria</taxon>
        <taxon>Pseudomonadati</taxon>
        <taxon>Pseudomonadota</taxon>
        <taxon>Gammaproteobacteria</taxon>
        <taxon>Legionellales</taxon>
        <taxon>Legionellaceae</taxon>
        <taxon>Legionella</taxon>
    </lineage>
</organism>
<dbReference type="InterPro" id="IPR020846">
    <property type="entry name" value="MFS_dom"/>
</dbReference>
<dbReference type="PANTHER" id="PTHR43528">
    <property type="entry name" value="ALPHA-KETOGLUTARATE PERMEASE"/>
    <property type="match status" value="1"/>
</dbReference>
<dbReference type="GO" id="GO:0005886">
    <property type="term" value="C:plasma membrane"/>
    <property type="evidence" value="ECO:0007669"/>
    <property type="project" value="UniProtKB-SubCell"/>
</dbReference>
<feature type="transmembrane region" description="Helical" evidence="8">
    <location>
        <begin position="260"/>
        <end position="279"/>
    </location>
</feature>
<feature type="transmembrane region" description="Helical" evidence="8">
    <location>
        <begin position="351"/>
        <end position="371"/>
    </location>
</feature>
<feature type="transmembrane region" description="Helical" evidence="8">
    <location>
        <begin position="43"/>
        <end position="65"/>
    </location>
</feature>
<feature type="transmembrane region" description="Helical" evidence="8">
    <location>
        <begin position="7"/>
        <end position="31"/>
    </location>
</feature>
<keyword evidence="11" id="KW-1185">Reference proteome</keyword>
<dbReference type="AlphaFoldDB" id="A0A378J2E5"/>
<comment type="subcellular location">
    <subcellularLocation>
        <location evidence="1">Cell membrane</location>
        <topology evidence="1">Multi-pass membrane protein</topology>
    </subcellularLocation>
</comment>
<evidence type="ECO:0000256" key="1">
    <source>
        <dbReference type="ARBA" id="ARBA00004651"/>
    </source>
</evidence>
<dbReference type="PANTHER" id="PTHR43528:SF1">
    <property type="entry name" value="ALPHA-KETOGLUTARATE PERMEASE"/>
    <property type="match status" value="1"/>
</dbReference>
<dbReference type="RefSeq" id="WP_115220553.1">
    <property type="nucleotide sequence ID" value="NZ_UGOA01000001.1"/>
</dbReference>
<keyword evidence="5" id="KW-0769">Symport</keyword>
<feature type="transmembrane region" description="Helical" evidence="8">
    <location>
        <begin position="144"/>
        <end position="169"/>
    </location>
</feature>
<dbReference type="InterPro" id="IPR036259">
    <property type="entry name" value="MFS_trans_sf"/>
</dbReference>
<proteinExistence type="predicted"/>
<keyword evidence="3" id="KW-1003">Cell membrane</keyword>
<gene>
    <name evidence="10" type="primary">proP_1</name>
    <name evidence="10" type="ORF">NCTC13292_00747</name>
</gene>
<name>A0A378J2E5_9GAMM</name>
<feature type="transmembrane region" description="Helical" evidence="8">
    <location>
        <begin position="291"/>
        <end position="309"/>
    </location>
</feature>
<sequence>MTNLARISVFISTAIEVFDLSIFAFLIPVLSSVFFSSHSQSSAINFAILAYVVSYAVKPFSGMAFGYLSDSYGRKQVLSVTTLLMTVSTAVIGLLPTSLPGIYLWVVLFSCRIIQGLSISGEFSNGLIFAVEQGRDRPAFSGSMAFMGGILGLLLANISVFVLLNLLPYEQMIQYGWRIPFLISAMIWLALYQIRSFINEPFTQRTNDTKHFSSLVKKYRKELVICFVAASLSASAFYMTFVYMPTLLSSVIQNQTHHRAVWVTLVTLLVYFLCLPLFGSLADRVGITKQITAGSVLYLLFSYVCFEYISHFNYVVIFCSLILLALIQSLYNSALPAFMVSLFPPAHRGKALAISYNTSLSIFGGLMPYVILSHKNFMNPGIVISICAILTLIVLRFVRESEHGCI</sequence>
<reference evidence="10 11" key="1">
    <citation type="submission" date="2018-06" db="EMBL/GenBank/DDBJ databases">
        <authorList>
            <consortium name="Pathogen Informatics"/>
            <person name="Doyle S."/>
        </authorList>
    </citation>
    <scope>NUCLEOTIDE SEQUENCE [LARGE SCALE GENOMIC DNA]</scope>
    <source>
        <strain evidence="10 11">NCTC13292</strain>
    </source>
</reference>
<dbReference type="Proteomes" id="UP000254677">
    <property type="component" value="Unassembled WGS sequence"/>
</dbReference>
<evidence type="ECO:0000313" key="11">
    <source>
        <dbReference type="Proteomes" id="UP000254677"/>
    </source>
</evidence>
<feature type="transmembrane region" description="Helical" evidence="8">
    <location>
        <begin position="315"/>
        <end position="339"/>
    </location>
</feature>
<dbReference type="PROSITE" id="PS50850">
    <property type="entry name" value="MFS"/>
    <property type="match status" value="1"/>
</dbReference>
<evidence type="ECO:0000256" key="5">
    <source>
        <dbReference type="ARBA" id="ARBA00022847"/>
    </source>
</evidence>
<dbReference type="Pfam" id="PF07690">
    <property type="entry name" value="MFS_1"/>
    <property type="match status" value="2"/>
</dbReference>
<feature type="transmembrane region" description="Helical" evidence="8">
    <location>
        <begin position="223"/>
        <end position="248"/>
    </location>
</feature>
<evidence type="ECO:0000313" key="10">
    <source>
        <dbReference type="EMBL" id="STX41141.1"/>
    </source>
</evidence>